<sequence length="156" mass="17160" precursor="true">MTQVCRLLRVAVGGLIVALVLSVAMGVFYRYALRESLYWATEVPNFMLIWIVFLGAVIAFHEKQHIAFTLLQEMLPQRGNALLDLIATLIVISFLLVFAVFGAKLVLVTMNSLSEALKIPMGYVYACLPLSATLMTISALGKAWEAVLRLTGKVSP</sequence>
<dbReference type="InterPro" id="IPR007387">
    <property type="entry name" value="TRAP_DctQ"/>
</dbReference>
<reference evidence="11" key="1">
    <citation type="submission" date="2006-06" db="EMBL/GenBank/DDBJ databases">
        <title>Complete sequence of chromosome of Chelativorans sp. BNC1.</title>
        <authorList>
            <consortium name="US DOE Joint Genome Institute"/>
            <person name="Copeland A."/>
            <person name="Lucas S."/>
            <person name="Lapidus A."/>
            <person name="Barry K."/>
            <person name="Detter J.C."/>
            <person name="Glavina del Rio T."/>
            <person name="Hammon N."/>
            <person name="Israni S."/>
            <person name="Dalin E."/>
            <person name="Tice H."/>
            <person name="Pitluck S."/>
            <person name="Chertkov O."/>
            <person name="Brettin T."/>
            <person name="Bruce D."/>
            <person name="Han C."/>
            <person name="Tapia R."/>
            <person name="Gilna P."/>
            <person name="Schmutz J."/>
            <person name="Larimer F."/>
            <person name="Land M."/>
            <person name="Hauser L."/>
            <person name="Kyrpides N."/>
            <person name="Mikhailova N."/>
            <person name="Richardson P."/>
        </authorList>
    </citation>
    <scope>NUCLEOTIDE SEQUENCE</scope>
    <source>
        <strain evidence="11">BNC1</strain>
    </source>
</reference>
<evidence type="ECO:0000256" key="2">
    <source>
        <dbReference type="ARBA" id="ARBA00022448"/>
    </source>
</evidence>
<evidence type="ECO:0000256" key="6">
    <source>
        <dbReference type="ARBA" id="ARBA00022989"/>
    </source>
</evidence>
<dbReference type="PANTHER" id="PTHR35011">
    <property type="entry name" value="2,3-DIKETO-L-GULONATE TRAP TRANSPORTER SMALL PERMEASE PROTEIN YIAM"/>
    <property type="match status" value="1"/>
</dbReference>
<organism evidence="11">
    <name type="scientific">Chelativorans sp. (strain BNC1)</name>
    <dbReference type="NCBI Taxonomy" id="266779"/>
    <lineage>
        <taxon>Bacteria</taxon>
        <taxon>Pseudomonadati</taxon>
        <taxon>Pseudomonadota</taxon>
        <taxon>Alphaproteobacteria</taxon>
        <taxon>Hyphomicrobiales</taxon>
        <taxon>Phyllobacteriaceae</taxon>
        <taxon>Chelativorans</taxon>
    </lineage>
</organism>
<keyword evidence="7 9" id="KW-0472">Membrane</keyword>
<evidence type="ECO:0000256" key="7">
    <source>
        <dbReference type="ARBA" id="ARBA00023136"/>
    </source>
</evidence>
<feature type="transmembrane region" description="Helical" evidence="9">
    <location>
        <begin position="43"/>
        <end position="60"/>
    </location>
</feature>
<feature type="transmembrane region" description="Helical" evidence="9">
    <location>
        <begin position="7"/>
        <end position="31"/>
    </location>
</feature>
<accession>Q11K87</accession>
<gene>
    <name evidence="11" type="ordered locus">Meso_0788</name>
</gene>
<proteinExistence type="inferred from homology"/>
<dbReference type="eggNOG" id="COG3090">
    <property type="taxonomic scope" value="Bacteria"/>
</dbReference>
<evidence type="ECO:0000256" key="1">
    <source>
        <dbReference type="ARBA" id="ARBA00004429"/>
    </source>
</evidence>
<comment type="function">
    <text evidence="9">Part of the tripartite ATP-independent periplasmic (TRAP) transport system.</text>
</comment>
<comment type="similarity">
    <text evidence="8 9">Belongs to the TRAP transporter small permease family.</text>
</comment>
<feature type="transmembrane region" description="Helical" evidence="9">
    <location>
        <begin position="81"/>
        <end position="103"/>
    </location>
</feature>
<dbReference type="HOGENOM" id="CLU_086356_9_4_5"/>
<feature type="transmembrane region" description="Helical" evidence="9">
    <location>
        <begin position="123"/>
        <end position="141"/>
    </location>
</feature>
<evidence type="ECO:0000313" key="11">
    <source>
        <dbReference type="EMBL" id="ABG62188.1"/>
    </source>
</evidence>
<dbReference type="GO" id="GO:0022857">
    <property type="term" value="F:transmembrane transporter activity"/>
    <property type="evidence" value="ECO:0007669"/>
    <property type="project" value="UniProtKB-UniRule"/>
</dbReference>
<keyword evidence="5 9" id="KW-0812">Transmembrane</keyword>
<dbReference type="AlphaFoldDB" id="Q11K87"/>
<dbReference type="PANTHER" id="PTHR35011:SF2">
    <property type="entry name" value="2,3-DIKETO-L-GULONATE TRAP TRANSPORTER SMALL PERMEASE PROTEIN YIAM"/>
    <property type="match status" value="1"/>
</dbReference>
<dbReference type="Pfam" id="PF04290">
    <property type="entry name" value="DctQ"/>
    <property type="match status" value="1"/>
</dbReference>
<dbReference type="InterPro" id="IPR055348">
    <property type="entry name" value="DctQ"/>
</dbReference>
<evidence type="ECO:0000256" key="4">
    <source>
        <dbReference type="ARBA" id="ARBA00022519"/>
    </source>
</evidence>
<evidence type="ECO:0000256" key="9">
    <source>
        <dbReference type="RuleBase" id="RU369079"/>
    </source>
</evidence>
<evidence type="ECO:0000259" key="10">
    <source>
        <dbReference type="Pfam" id="PF04290"/>
    </source>
</evidence>
<keyword evidence="6 9" id="KW-1133">Transmembrane helix</keyword>
<dbReference type="GO" id="GO:0015740">
    <property type="term" value="P:C4-dicarboxylate transport"/>
    <property type="evidence" value="ECO:0007669"/>
    <property type="project" value="TreeGrafter"/>
</dbReference>
<dbReference type="GO" id="GO:0005886">
    <property type="term" value="C:plasma membrane"/>
    <property type="evidence" value="ECO:0007669"/>
    <property type="project" value="UniProtKB-SubCell"/>
</dbReference>
<comment type="subunit">
    <text evidence="9">The complex comprises the extracytoplasmic solute receptor protein and the two transmembrane proteins.</text>
</comment>
<keyword evidence="4 9" id="KW-0997">Cell inner membrane</keyword>
<dbReference type="EMBL" id="CP000390">
    <property type="protein sequence ID" value="ABG62188.1"/>
    <property type="molecule type" value="Genomic_DNA"/>
</dbReference>
<dbReference type="KEGG" id="mes:Meso_0788"/>
<dbReference type="STRING" id="266779.Meso_0788"/>
<evidence type="ECO:0000256" key="3">
    <source>
        <dbReference type="ARBA" id="ARBA00022475"/>
    </source>
</evidence>
<dbReference type="OrthoDB" id="7843639at2"/>
<evidence type="ECO:0000256" key="8">
    <source>
        <dbReference type="ARBA" id="ARBA00038436"/>
    </source>
</evidence>
<evidence type="ECO:0000256" key="5">
    <source>
        <dbReference type="ARBA" id="ARBA00022692"/>
    </source>
</evidence>
<keyword evidence="3" id="KW-1003">Cell membrane</keyword>
<feature type="domain" description="Tripartite ATP-independent periplasmic transporters DctQ component" evidence="10">
    <location>
        <begin position="19"/>
        <end position="147"/>
    </location>
</feature>
<keyword evidence="2 9" id="KW-0813">Transport</keyword>
<protein>
    <recommendedName>
        <fullName evidence="9">TRAP transporter small permease protein</fullName>
    </recommendedName>
</protein>
<name>Q11K87_CHESB</name>
<comment type="subcellular location">
    <subcellularLocation>
        <location evidence="1 9">Cell inner membrane</location>
        <topology evidence="1 9">Multi-pass membrane protein</topology>
    </subcellularLocation>
</comment>